<dbReference type="Proteomes" id="UP000646365">
    <property type="component" value="Unassembled WGS sequence"/>
</dbReference>
<dbReference type="AlphaFoldDB" id="A0A8J2YSQ4"/>
<accession>A0A8J2YSQ4</accession>
<reference evidence="2" key="2">
    <citation type="submission" date="2020-09" db="EMBL/GenBank/DDBJ databases">
        <authorList>
            <person name="Sun Q."/>
            <person name="Zhou Y."/>
        </authorList>
    </citation>
    <scope>NUCLEOTIDE SEQUENCE</scope>
    <source>
        <strain evidence="2">CGMCC 1.15725</strain>
    </source>
</reference>
<evidence type="ECO:0000313" key="2">
    <source>
        <dbReference type="EMBL" id="GGF14446.1"/>
    </source>
</evidence>
<comment type="caution">
    <text evidence="2">The sequence shown here is derived from an EMBL/GenBank/DDBJ whole genome shotgun (WGS) entry which is preliminary data.</text>
</comment>
<feature type="region of interest" description="Disordered" evidence="1">
    <location>
        <begin position="1"/>
        <end position="24"/>
    </location>
</feature>
<proteinExistence type="predicted"/>
<keyword evidence="3" id="KW-1185">Reference proteome</keyword>
<reference evidence="2" key="1">
    <citation type="journal article" date="2014" name="Int. J. Syst. Evol. Microbiol.">
        <title>Complete genome sequence of Corynebacterium casei LMG S-19264T (=DSM 44701T), isolated from a smear-ripened cheese.</title>
        <authorList>
            <consortium name="US DOE Joint Genome Institute (JGI-PGF)"/>
            <person name="Walter F."/>
            <person name="Albersmeier A."/>
            <person name="Kalinowski J."/>
            <person name="Ruckert C."/>
        </authorList>
    </citation>
    <scope>NUCLEOTIDE SEQUENCE</scope>
    <source>
        <strain evidence="2">CGMCC 1.15725</strain>
    </source>
</reference>
<dbReference type="EMBL" id="BMJQ01000004">
    <property type="protein sequence ID" value="GGF14446.1"/>
    <property type="molecule type" value="Genomic_DNA"/>
</dbReference>
<protein>
    <submittedName>
        <fullName evidence="2">Uncharacterized protein</fullName>
    </submittedName>
</protein>
<evidence type="ECO:0000256" key="1">
    <source>
        <dbReference type="SAM" id="MobiDB-lite"/>
    </source>
</evidence>
<name>A0A8J2YSQ4_9PROT</name>
<evidence type="ECO:0000313" key="3">
    <source>
        <dbReference type="Proteomes" id="UP000646365"/>
    </source>
</evidence>
<gene>
    <name evidence="2" type="ORF">GCM10011611_20300</name>
</gene>
<sequence>MKVPWLRSVLPADEPPDGRDAQAASMRLSARQAATEYGRRRLII</sequence>
<organism evidence="2 3">
    <name type="scientific">Aliidongia dinghuensis</name>
    <dbReference type="NCBI Taxonomy" id="1867774"/>
    <lineage>
        <taxon>Bacteria</taxon>
        <taxon>Pseudomonadati</taxon>
        <taxon>Pseudomonadota</taxon>
        <taxon>Alphaproteobacteria</taxon>
        <taxon>Rhodospirillales</taxon>
        <taxon>Dongiaceae</taxon>
        <taxon>Aliidongia</taxon>
    </lineage>
</organism>